<protein>
    <recommendedName>
        <fullName evidence="3">DUF2800 domain-containing protein</fullName>
    </recommendedName>
</protein>
<evidence type="ECO:0000313" key="2">
    <source>
        <dbReference type="Proteomes" id="UP000236075"/>
    </source>
</evidence>
<dbReference type="EMBL" id="PJLB01000008">
    <property type="protein sequence ID" value="PND02757.1"/>
    <property type="molecule type" value="Genomic_DNA"/>
</dbReference>
<evidence type="ECO:0008006" key="3">
    <source>
        <dbReference type="Google" id="ProtNLM"/>
    </source>
</evidence>
<accession>A0AAX0WJG3</accession>
<proteinExistence type="predicted"/>
<comment type="caution">
    <text evidence="1">The sequence shown here is derived from an EMBL/GenBank/DDBJ whole genome shotgun (WGS) entry which is preliminary data.</text>
</comment>
<organism evidence="1 2">
    <name type="scientific">Akkermansia muciniphila</name>
    <dbReference type="NCBI Taxonomy" id="239935"/>
    <lineage>
        <taxon>Bacteria</taxon>
        <taxon>Pseudomonadati</taxon>
        <taxon>Verrucomicrobiota</taxon>
        <taxon>Verrucomicrobiia</taxon>
        <taxon>Verrucomicrobiales</taxon>
        <taxon>Akkermansiaceae</taxon>
        <taxon>Akkermansia</taxon>
    </lineage>
</organism>
<dbReference type="AlphaFoldDB" id="A0AAX0WJG3"/>
<sequence>MKPVTCINVARETGHAVLSLDGAEYAVSLDVLQKILSDIAGPRPAPATELLRPSLLPKLAQCPCYVSSPDAGEAAQRGTRMDDAFRSLLMGVDEFRACEHLKADEKESILWAVKTVRTLCSGEEIIADKNRCAFPQWHPRVTGGEADCLCPALGKLFDLKSGQIRNYWEQQASYAKSFMEREFLDEITCHLLYCDQQQIVTRKFTYREAISIVNGVVDAVDRGGGPRLCDYCGWCASQDTCPLRNRAAQEMLTLAEAGTLEESFAEIAENPSRLAEFVTKAAVLESYVKKGKEKILDYLNNGTEVPGFRRVSRKGTDTVAPEDVAKYATWIGVPKLLKSYGPLKADVFRALFAEALPEQQFPEELVRTGAGSSYVKKISVSKTATTK</sequence>
<dbReference type="Proteomes" id="UP000236075">
    <property type="component" value="Unassembled WGS sequence"/>
</dbReference>
<gene>
    <name evidence="1" type="ORF">CXT95_08920</name>
</gene>
<dbReference type="RefSeq" id="WP_102741313.1">
    <property type="nucleotide sequence ID" value="NZ_PJLB01000008.1"/>
</dbReference>
<name>A0AAX0WJG3_9BACT</name>
<evidence type="ECO:0000313" key="1">
    <source>
        <dbReference type="EMBL" id="PND02757.1"/>
    </source>
</evidence>
<reference evidence="1 2" key="1">
    <citation type="journal article" date="2017" name="BMC Genomics">
        <title>Genome sequencing of 39 Akkermansia muciniphila isolates reveals its population structure, genomic and functional diverisity, and global distribution in mammalian gut microbiotas.</title>
        <authorList>
            <person name="Guo X."/>
            <person name="Li S."/>
            <person name="Zhang J."/>
            <person name="Wu F."/>
            <person name="Li X."/>
            <person name="Wu D."/>
            <person name="Zhang M."/>
            <person name="Ou Z."/>
            <person name="Jie Z."/>
            <person name="Yan Q."/>
            <person name="Li P."/>
            <person name="Yi J."/>
            <person name="Peng Y."/>
        </authorList>
    </citation>
    <scope>NUCLEOTIDE SEQUENCE [LARGE SCALE GENOMIC DNA]</scope>
    <source>
        <strain evidence="1 2">GP28</strain>
    </source>
</reference>